<dbReference type="InterPro" id="IPR015378">
    <property type="entry name" value="Transposase-like_Mu_C"/>
</dbReference>
<dbReference type="Gene3D" id="3.30.420.10">
    <property type="entry name" value="Ribonuclease H-like superfamily/Ribonuclease H"/>
    <property type="match status" value="1"/>
</dbReference>
<dbReference type="InterPro" id="IPR001584">
    <property type="entry name" value="Integrase_cat-core"/>
</dbReference>
<dbReference type="SUPFAM" id="SSF53098">
    <property type="entry name" value="Ribonuclease H-like"/>
    <property type="match status" value="1"/>
</dbReference>
<dbReference type="Proteomes" id="UP000273675">
    <property type="component" value="Unassembled WGS sequence"/>
</dbReference>
<sequence length="734" mass="83404">MTSSHLKSVEVPHGNLYPRLRLVVGDSVWINGEEHFVQKRQRDKWILIHLETQELLIETDLRLVDLYGSGKLKYRSRSSMCPPLSPMAPHLEDPHARAAAALKHDYVKYVMQHPTGFRTSRKWLKDRIAEKALERGEETSPSPTSVLNWKRLHDAHFQEIGLAAYAPRHDLKGKRGSRLPEAKKVALDRAVDRYLQGGSIKDAHLEALSYISDVNRSAEGKKYSESAPLKHLDEKGLLTPPSLSTLEREIRRKVSPFVKQAGRIGTYYARKNCQSYQTRGLPDRPYGEVEVDFTPVDLILVDDNRVILGRPYLIAFLDRATRMVVGFSISFDVPGYASVLDGLRNAIFQKRIDHIDGLNDEDWPCMGRIENLYIDNGREFANGHLLAAAADLGFNLIRLPPREPWHKGLVERFMREVARFSHRFPGTTHSNAVQHRDYEEPEAPVLTLSEFRDLATKWIVTDYNRRPNRGLGRAPGVPRAPIDAWRDKLDLLDSPSLPSEELFIALAGQTAERTVQKYGVEWDHIRYWSPDLDRILAHPDHRGQSSKACSAKYHVRRDPYDVSKVYLYNHHAKEVIELPVVDKWRKYTKGLSVFQHRLCREHELMREEHRSDPEALWKARAALINAGMGALRSGRRKQLERKLTRYLYGNRAHPGVSELVFEDQCGGEADLIPLTAVHEEPVLVTSDPTTGLETPSTGETQISKIEINSAAGSDDMDEILMLAAQVNSGSRSDA</sequence>
<dbReference type="Pfam" id="PF09299">
    <property type="entry name" value="Mu-transpos_C"/>
    <property type="match status" value="1"/>
</dbReference>
<gene>
    <name evidence="2" type="ORF">C7435_2196</name>
</gene>
<dbReference type="EMBL" id="RBIM01000005">
    <property type="protein sequence ID" value="RKQ95951.1"/>
    <property type="molecule type" value="Genomic_DNA"/>
</dbReference>
<dbReference type="GO" id="GO:0003676">
    <property type="term" value="F:nucleic acid binding"/>
    <property type="evidence" value="ECO:0007669"/>
    <property type="project" value="InterPro"/>
</dbReference>
<dbReference type="PROSITE" id="PS50994">
    <property type="entry name" value="INTEGRASE"/>
    <property type="match status" value="1"/>
</dbReference>
<evidence type="ECO:0000313" key="2">
    <source>
        <dbReference type="EMBL" id="RKQ95951.1"/>
    </source>
</evidence>
<dbReference type="AlphaFoldDB" id="A0A495D411"/>
<accession>A0A495D411</accession>
<evidence type="ECO:0000313" key="3">
    <source>
        <dbReference type="Proteomes" id="UP000273675"/>
    </source>
</evidence>
<feature type="domain" description="Integrase catalytic" evidence="1">
    <location>
        <begin position="281"/>
        <end position="489"/>
    </location>
</feature>
<dbReference type="RefSeq" id="WP_121211493.1">
    <property type="nucleotide sequence ID" value="NZ_AP027270.1"/>
</dbReference>
<reference evidence="2 3" key="1">
    <citation type="submission" date="2018-10" db="EMBL/GenBank/DDBJ databases">
        <title>Genomic Encyclopedia of Type Strains, Phase IV (KMG-IV): sequencing the most valuable type-strain genomes for metagenomic binning, comparative biology and taxonomic classification.</title>
        <authorList>
            <person name="Goeker M."/>
        </authorList>
    </citation>
    <scope>NUCLEOTIDE SEQUENCE [LARGE SCALE GENOMIC DNA]</scope>
    <source>
        <strain evidence="2 3">DSM 4734</strain>
    </source>
</reference>
<protein>
    <submittedName>
        <fullName evidence="2">Putative transposase</fullName>
    </submittedName>
</protein>
<name>A0A495D411_9PROT</name>
<comment type="caution">
    <text evidence="2">The sequence shown here is derived from an EMBL/GenBank/DDBJ whole genome shotgun (WGS) entry which is preliminary data.</text>
</comment>
<organism evidence="2 3">
    <name type="scientific">Maricaulis maris</name>
    <dbReference type="NCBI Taxonomy" id="74318"/>
    <lineage>
        <taxon>Bacteria</taxon>
        <taxon>Pseudomonadati</taxon>
        <taxon>Pseudomonadota</taxon>
        <taxon>Alphaproteobacteria</taxon>
        <taxon>Maricaulales</taxon>
        <taxon>Maricaulaceae</taxon>
        <taxon>Maricaulis</taxon>
    </lineage>
</organism>
<proteinExistence type="predicted"/>
<evidence type="ECO:0000259" key="1">
    <source>
        <dbReference type="PROSITE" id="PS50994"/>
    </source>
</evidence>
<dbReference type="InterPro" id="IPR012337">
    <property type="entry name" value="RNaseH-like_sf"/>
</dbReference>
<dbReference type="InterPro" id="IPR036397">
    <property type="entry name" value="RNaseH_sf"/>
</dbReference>
<dbReference type="OrthoDB" id="9814072at2"/>
<dbReference type="GO" id="GO:0015074">
    <property type="term" value="P:DNA integration"/>
    <property type="evidence" value="ECO:0007669"/>
    <property type="project" value="InterPro"/>
</dbReference>